<dbReference type="AlphaFoldDB" id="A0A840QFP7"/>
<name>A0A840QFP7_9PSEU</name>
<proteinExistence type="predicted"/>
<dbReference type="RefSeq" id="WP_184728278.1">
    <property type="nucleotide sequence ID" value="NZ_JACHIW010000001.1"/>
</dbReference>
<reference evidence="1 2" key="1">
    <citation type="submission" date="2020-08" db="EMBL/GenBank/DDBJ databases">
        <title>Sequencing the genomes of 1000 actinobacteria strains.</title>
        <authorList>
            <person name="Klenk H.-P."/>
        </authorList>
    </citation>
    <scope>NUCLEOTIDE SEQUENCE [LARGE SCALE GENOMIC DNA]</scope>
    <source>
        <strain evidence="1 2">DSM 45584</strain>
    </source>
</reference>
<evidence type="ECO:0000313" key="1">
    <source>
        <dbReference type="EMBL" id="MBB5157305.1"/>
    </source>
</evidence>
<protein>
    <submittedName>
        <fullName evidence="1">Uncharacterized protein</fullName>
    </submittedName>
</protein>
<dbReference type="EMBL" id="JACHIW010000001">
    <property type="protein sequence ID" value="MBB5157305.1"/>
    <property type="molecule type" value="Genomic_DNA"/>
</dbReference>
<accession>A0A840QFP7</accession>
<gene>
    <name evidence="1" type="ORF">BJ970_004839</name>
</gene>
<organism evidence="1 2">
    <name type="scientific">Saccharopolyspora phatthalungensis</name>
    <dbReference type="NCBI Taxonomy" id="664693"/>
    <lineage>
        <taxon>Bacteria</taxon>
        <taxon>Bacillati</taxon>
        <taxon>Actinomycetota</taxon>
        <taxon>Actinomycetes</taxon>
        <taxon>Pseudonocardiales</taxon>
        <taxon>Pseudonocardiaceae</taxon>
        <taxon>Saccharopolyspora</taxon>
    </lineage>
</organism>
<evidence type="ECO:0000313" key="2">
    <source>
        <dbReference type="Proteomes" id="UP000584374"/>
    </source>
</evidence>
<comment type="caution">
    <text evidence="1">The sequence shown here is derived from an EMBL/GenBank/DDBJ whole genome shotgun (WGS) entry which is preliminary data.</text>
</comment>
<sequence length="71" mass="7594">MINPATGEQVEYGTRGQVVMSHVSKVMFLPNNLERDTAIRVRAPEGHVGDSVSAPQPVKTFAGEAVIEGIC</sequence>
<keyword evidence="2" id="KW-1185">Reference proteome</keyword>
<dbReference type="Proteomes" id="UP000584374">
    <property type="component" value="Unassembled WGS sequence"/>
</dbReference>